<gene>
    <name evidence="3" type="ORF">PROFUN_07953</name>
</gene>
<feature type="region of interest" description="Disordered" evidence="1">
    <location>
        <begin position="1"/>
        <end position="21"/>
    </location>
</feature>
<feature type="domain" description="SAP" evidence="2">
    <location>
        <begin position="119"/>
        <end position="153"/>
    </location>
</feature>
<name>A0A2P6NL76_9EUKA</name>
<evidence type="ECO:0000313" key="4">
    <source>
        <dbReference type="Proteomes" id="UP000241769"/>
    </source>
</evidence>
<organism evidence="3 4">
    <name type="scientific">Planoprotostelium fungivorum</name>
    <dbReference type="NCBI Taxonomy" id="1890364"/>
    <lineage>
        <taxon>Eukaryota</taxon>
        <taxon>Amoebozoa</taxon>
        <taxon>Evosea</taxon>
        <taxon>Variosea</taxon>
        <taxon>Cavosteliida</taxon>
        <taxon>Cavosteliaceae</taxon>
        <taxon>Planoprotostelium</taxon>
    </lineage>
</organism>
<comment type="caution">
    <text evidence="3">The sequence shown here is derived from an EMBL/GenBank/DDBJ whole genome shotgun (WGS) entry which is preliminary data.</text>
</comment>
<dbReference type="PROSITE" id="PS50800">
    <property type="entry name" value="SAP"/>
    <property type="match status" value="1"/>
</dbReference>
<dbReference type="Proteomes" id="UP000241769">
    <property type="component" value="Unassembled WGS sequence"/>
</dbReference>
<evidence type="ECO:0000256" key="1">
    <source>
        <dbReference type="SAM" id="MobiDB-lite"/>
    </source>
</evidence>
<feature type="compositionally biased region" description="Basic residues" evidence="1">
    <location>
        <begin position="1"/>
        <end position="17"/>
    </location>
</feature>
<dbReference type="InParanoid" id="A0A2P6NL76"/>
<dbReference type="AlphaFoldDB" id="A0A2P6NL76"/>
<proteinExistence type="predicted"/>
<dbReference type="SMART" id="SM00513">
    <property type="entry name" value="SAP"/>
    <property type="match status" value="1"/>
</dbReference>
<evidence type="ECO:0000313" key="3">
    <source>
        <dbReference type="EMBL" id="PRP84703.1"/>
    </source>
</evidence>
<keyword evidence="4" id="KW-1185">Reference proteome</keyword>
<sequence>MSSRKRTTRSGSKKKAARLPLEDVSNVDESLELCDGLNKLSVKDKPQKKVNFGGDREAVYDREEAPVWVGIGSTMNSKKKQIVSEDKPGSEVIVAEEEEVIQEFSIHKLDQEVSQTWDTKLLSVTELKSELLERRASTSGTKEELRIRLDRLLIKEGLAASPGTLATCSKKKKAIKVDTILQDLRESIENCPDIHFLMPTNPPPSDRVIRSYGRKSTVA</sequence>
<dbReference type="Gene3D" id="1.10.720.30">
    <property type="entry name" value="SAP domain"/>
    <property type="match status" value="1"/>
</dbReference>
<protein>
    <recommendedName>
        <fullName evidence="2">SAP domain-containing protein</fullName>
    </recommendedName>
</protein>
<evidence type="ECO:0000259" key="2">
    <source>
        <dbReference type="PROSITE" id="PS50800"/>
    </source>
</evidence>
<dbReference type="InterPro" id="IPR036361">
    <property type="entry name" value="SAP_dom_sf"/>
</dbReference>
<dbReference type="InterPro" id="IPR003034">
    <property type="entry name" value="SAP_dom"/>
</dbReference>
<dbReference type="EMBL" id="MDYQ01000058">
    <property type="protein sequence ID" value="PRP84703.1"/>
    <property type="molecule type" value="Genomic_DNA"/>
</dbReference>
<reference evidence="3 4" key="1">
    <citation type="journal article" date="2018" name="Genome Biol. Evol.">
        <title>Multiple Roots of Fruiting Body Formation in Amoebozoa.</title>
        <authorList>
            <person name="Hillmann F."/>
            <person name="Forbes G."/>
            <person name="Novohradska S."/>
            <person name="Ferling I."/>
            <person name="Riege K."/>
            <person name="Groth M."/>
            <person name="Westermann M."/>
            <person name="Marz M."/>
            <person name="Spaller T."/>
            <person name="Winckler T."/>
            <person name="Schaap P."/>
            <person name="Glockner G."/>
        </authorList>
    </citation>
    <scope>NUCLEOTIDE SEQUENCE [LARGE SCALE GENOMIC DNA]</scope>
    <source>
        <strain evidence="3 4">Jena</strain>
    </source>
</reference>
<accession>A0A2P6NL76</accession>